<evidence type="ECO:0000256" key="2">
    <source>
        <dbReference type="ARBA" id="ARBA00008417"/>
    </source>
</evidence>
<evidence type="ECO:0000256" key="6">
    <source>
        <dbReference type="ARBA" id="ARBA00022692"/>
    </source>
</evidence>
<reference evidence="14 16" key="3">
    <citation type="journal article" date="2019" name="Science, e1252229">
        <title>Invertible promoters mediate bacterial phase variation, antibiotic resistance, and host adaptation in the gut.</title>
        <authorList>
            <person name="Jiang X."/>
            <person name="Hall A.B."/>
            <person name="Arthur T.D."/>
            <person name="Plichta D.R."/>
            <person name="Covington C.T."/>
            <person name="Poyet M."/>
            <person name="Crothers J."/>
            <person name="Moses P.L."/>
            <person name="Tolonen A.C."/>
            <person name="Vlamakis H."/>
            <person name="Alm E.J."/>
            <person name="Xavier R.J."/>
        </authorList>
    </citation>
    <scope>NUCLEOTIDE SEQUENCE [LARGE SCALE GENOMIC DNA]</scope>
    <source>
        <strain evidence="14">Bj_0095</strain>
        <strain evidence="16">bj_0095</strain>
    </source>
</reference>
<comment type="similarity">
    <text evidence="2">Belongs to the multi antimicrobial extrusion (MATE) (TC 2.A.66.1) family. MepA subfamily.</text>
</comment>
<evidence type="ECO:0000256" key="10">
    <source>
        <dbReference type="SAM" id="Phobius"/>
    </source>
</evidence>
<comment type="caution">
    <text evidence="13">The sequence shown here is derived from an EMBL/GenBank/DDBJ whole genome shotgun (WGS) entry which is preliminary data.</text>
</comment>
<evidence type="ECO:0000256" key="3">
    <source>
        <dbReference type="ARBA" id="ARBA00022106"/>
    </source>
</evidence>
<evidence type="ECO:0000313" key="15">
    <source>
        <dbReference type="Proteomes" id="UP000283538"/>
    </source>
</evidence>
<feature type="transmembrane region" description="Helical" evidence="10">
    <location>
        <begin position="195"/>
        <end position="218"/>
    </location>
</feature>
<keyword evidence="17" id="KW-1185">Reference proteome</keyword>
<accession>A0A414M5Z5</accession>
<keyword evidence="9" id="KW-0046">Antibiotic resistance</keyword>
<sequence length="468" mass="51727">MEKMRDSIDFKNMDIAALFRKLLLPTVLGMIFSALFVITDGIFVGKGIGSDALAAVNIVAPLWLFSTGIGLMFGVGASVVASIHLSHNKPKVARINITQSIVVSSLLLMCTSTLFCLFAPQVVHLLGGSERLEPLAVEYMLWFVPFSAFTALLNSGMFFLRLDGSPNFAMLCNITAAVLNIILDYLFIFPLGWGMFGAALASAIGTMIGAIMIIIYLFRHNCTLRFYPVKFSINSMKLMKRNIGYMCRLGSSAFLCEVAIACMMFVGNQVFIHYLKEDGVAAFSIACYFFPIIFMVYNAIAQSAQPIISFNYGLNETQRVRRAYLLALKTAIGCGVCFALITIFCSKEIVSMFIDRSYPAYDIAVEGLPLYASGFIFFAINIVSIGYFQSVERAQYATVITLLRGFILLTLCFYGLPLLLGKPGIWLATPLAELLTTIFIVVIYIGRKRNDKENSISLQYGNHAKEIL</sequence>
<dbReference type="PIRSF" id="PIRSF006603">
    <property type="entry name" value="DinF"/>
    <property type="match status" value="1"/>
</dbReference>
<dbReference type="Proteomes" id="UP000335496">
    <property type="component" value="Unassembled WGS sequence"/>
</dbReference>
<dbReference type="PANTHER" id="PTHR43823:SF3">
    <property type="entry name" value="MULTIDRUG EXPORT PROTEIN MEPA"/>
    <property type="match status" value="1"/>
</dbReference>
<dbReference type="OrthoDB" id="9811110at2"/>
<evidence type="ECO:0000256" key="9">
    <source>
        <dbReference type="ARBA" id="ARBA00023251"/>
    </source>
</evidence>
<dbReference type="EMBL" id="RCXL01000012">
    <property type="protein sequence ID" value="RYT73824.1"/>
    <property type="molecule type" value="Genomic_DNA"/>
</dbReference>
<dbReference type="Proteomes" id="UP000283538">
    <property type="component" value="Unassembled WGS sequence"/>
</dbReference>
<evidence type="ECO:0000313" key="14">
    <source>
        <dbReference type="EMBL" id="RYT73824.1"/>
    </source>
</evidence>
<proteinExistence type="inferred from homology"/>
<dbReference type="AlphaFoldDB" id="A0A414M5Z5"/>
<feature type="transmembrane region" description="Helical" evidence="10">
    <location>
        <begin position="167"/>
        <end position="189"/>
    </location>
</feature>
<dbReference type="InterPro" id="IPR002528">
    <property type="entry name" value="MATE_fam"/>
</dbReference>
<evidence type="ECO:0000313" key="11">
    <source>
        <dbReference type="EMBL" id="KAA5273906.1"/>
    </source>
</evidence>
<feature type="transmembrane region" description="Helical" evidence="10">
    <location>
        <begin position="106"/>
        <end position="127"/>
    </location>
</feature>
<evidence type="ECO:0000256" key="7">
    <source>
        <dbReference type="ARBA" id="ARBA00022989"/>
    </source>
</evidence>
<dbReference type="EMBL" id="JABAGL010000020">
    <property type="protein sequence ID" value="NME87182.1"/>
    <property type="molecule type" value="Genomic_DNA"/>
</dbReference>
<evidence type="ECO:0000313" key="17">
    <source>
        <dbReference type="Proteomes" id="UP000335496"/>
    </source>
</evidence>
<dbReference type="Proteomes" id="UP000291917">
    <property type="component" value="Unassembled WGS sequence"/>
</dbReference>
<dbReference type="InterPro" id="IPR048279">
    <property type="entry name" value="MdtK-like"/>
</dbReference>
<dbReference type="GO" id="GO:0042910">
    <property type="term" value="F:xenobiotic transmembrane transporter activity"/>
    <property type="evidence" value="ECO:0007669"/>
    <property type="project" value="InterPro"/>
</dbReference>
<evidence type="ECO:0000313" key="18">
    <source>
        <dbReference type="Proteomes" id="UP000520291"/>
    </source>
</evidence>
<name>A0A414M5Z5_9BACE</name>
<evidence type="ECO:0000313" key="13">
    <source>
        <dbReference type="EMBL" id="RHF05278.1"/>
    </source>
</evidence>
<dbReference type="CDD" id="cd13143">
    <property type="entry name" value="MATE_MepA_like"/>
    <property type="match status" value="1"/>
</dbReference>
<feature type="transmembrane region" description="Helical" evidence="10">
    <location>
        <begin position="368"/>
        <end position="388"/>
    </location>
</feature>
<dbReference type="GO" id="GO:0015297">
    <property type="term" value="F:antiporter activity"/>
    <property type="evidence" value="ECO:0007669"/>
    <property type="project" value="InterPro"/>
</dbReference>
<dbReference type="PANTHER" id="PTHR43823">
    <property type="entry name" value="SPORULATION PROTEIN YKVU"/>
    <property type="match status" value="1"/>
</dbReference>
<feature type="transmembrane region" description="Helical" evidence="10">
    <location>
        <begin position="139"/>
        <end position="160"/>
    </location>
</feature>
<dbReference type="EMBL" id="QSLA01000019">
    <property type="protein sequence ID" value="RHF05278.1"/>
    <property type="molecule type" value="Genomic_DNA"/>
</dbReference>
<feature type="transmembrane region" description="Helical" evidence="10">
    <location>
        <begin position="245"/>
        <end position="267"/>
    </location>
</feature>
<feature type="transmembrane region" description="Helical" evidence="10">
    <location>
        <begin position="63"/>
        <end position="85"/>
    </location>
</feature>
<keyword evidence="6 10" id="KW-0812">Transmembrane</keyword>
<reference evidence="13 15" key="1">
    <citation type="submission" date="2018-08" db="EMBL/GenBank/DDBJ databases">
        <title>A genome reference for cultivated species of the human gut microbiota.</title>
        <authorList>
            <person name="Zou Y."/>
            <person name="Xue W."/>
            <person name="Luo G."/>
        </authorList>
    </citation>
    <scope>NUCLEOTIDE SEQUENCE [LARGE SCALE GENOMIC DNA]</scope>
    <source>
        <strain evidence="13 15">AM26-26AC</strain>
    </source>
</reference>
<feature type="transmembrane region" description="Helical" evidence="10">
    <location>
        <begin position="322"/>
        <end position="344"/>
    </location>
</feature>
<keyword evidence="7 10" id="KW-1133">Transmembrane helix</keyword>
<dbReference type="InterPro" id="IPR051327">
    <property type="entry name" value="MATE_MepA_subfamily"/>
</dbReference>
<evidence type="ECO:0000256" key="8">
    <source>
        <dbReference type="ARBA" id="ARBA00023136"/>
    </source>
</evidence>
<dbReference type="RefSeq" id="WP_004290466.1">
    <property type="nucleotide sequence ID" value="NZ_CABKNQ010000018.1"/>
</dbReference>
<reference evidence="11 17" key="2">
    <citation type="journal article" date="2019" name="Nat. Med.">
        <title>A library of human gut bacterial isolates paired with longitudinal multiomics data enables mechanistic microbiome research.</title>
        <authorList>
            <person name="Poyet M."/>
            <person name="Groussin M."/>
            <person name="Gibbons S.M."/>
            <person name="Avila-Pacheco J."/>
            <person name="Jiang X."/>
            <person name="Kearney S.M."/>
            <person name="Perrotta A.R."/>
            <person name="Berdy B."/>
            <person name="Zhao S."/>
            <person name="Lieberman T.D."/>
            <person name="Swanson P.K."/>
            <person name="Smith M."/>
            <person name="Roesemann S."/>
            <person name="Alexander J.E."/>
            <person name="Rich S.A."/>
            <person name="Livny J."/>
            <person name="Vlamakis H."/>
            <person name="Clish C."/>
            <person name="Bullock K."/>
            <person name="Deik A."/>
            <person name="Scott J."/>
            <person name="Pierce K.A."/>
            <person name="Xavier R.J."/>
            <person name="Alm E.J."/>
        </authorList>
    </citation>
    <scope>NUCLEOTIDE SEQUENCE [LARGE SCALE GENOMIC DNA]</scope>
    <source>
        <strain evidence="11 17">BIOML-A1</strain>
    </source>
</reference>
<dbReference type="EMBL" id="VVZX01000011">
    <property type="protein sequence ID" value="KAA5273906.1"/>
    <property type="molecule type" value="Genomic_DNA"/>
</dbReference>
<feature type="transmembrane region" description="Helical" evidence="10">
    <location>
        <begin position="21"/>
        <end position="43"/>
    </location>
</feature>
<feature type="transmembrane region" description="Helical" evidence="10">
    <location>
        <begin position="279"/>
        <end position="301"/>
    </location>
</feature>
<feature type="transmembrane region" description="Helical" evidence="10">
    <location>
        <begin position="400"/>
        <end position="419"/>
    </location>
</feature>
<dbReference type="GO" id="GO:0046677">
    <property type="term" value="P:response to antibiotic"/>
    <property type="evidence" value="ECO:0007669"/>
    <property type="project" value="UniProtKB-KW"/>
</dbReference>
<dbReference type="Pfam" id="PF01554">
    <property type="entry name" value="MatE"/>
    <property type="match status" value="2"/>
</dbReference>
<evidence type="ECO:0000313" key="12">
    <source>
        <dbReference type="EMBL" id="NME87182.1"/>
    </source>
</evidence>
<keyword evidence="4" id="KW-0813">Transport</keyword>
<organism evidence="13 15">
    <name type="scientific">Bacteroides eggerthii</name>
    <dbReference type="NCBI Taxonomy" id="28111"/>
    <lineage>
        <taxon>Bacteria</taxon>
        <taxon>Pseudomonadati</taxon>
        <taxon>Bacteroidota</taxon>
        <taxon>Bacteroidia</taxon>
        <taxon>Bacteroidales</taxon>
        <taxon>Bacteroidaceae</taxon>
        <taxon>Bacteroides</taxon>
    </lineage>
</organism>
<reference evidence="12 18" key="4">
    <citation type="submission" date="2020-04" db="EMBL/GenBank/DDBJ databases">
        <authorList>
            <person name="Hitch T.C.A."/>
            <person name="Wylensek D."/>
            <person name="Clavel T."/>
        </authorList>
    </citation>
    <scope>NUCLEOTIDE SEQUENCE [LARGE SCALE GENOMIC DNA]</scope>
    <source>
        <strain evidence="12 18">WCA3-601-WT-5E</strain>
    </source>
</reference>
<dbReference type="GeneID" id="93071573"/>
<protein>
    <recommendedName>
        <fullName evidence="3">Multidrug export protein MepA</fullName>
    </recommendedName>
</protein>
<feature type="transmembrane region" description="Helical" evidence="10">
    <location>
        <begin position="425"/>
        <end position="445"/>
    </location>
</feature>
<keyword evidence="5" id="KW-1003">Cell membrane</keyword>
<evidence type="ECO:0000256" key="1">
    <source>
        <dbReference type="ARBA" id="ARBA00004651"/>
    </source>
</evidence>
<comment type="subcellular location">
    <subcellularLocation>
        <location evidence="1">Cell membrane</location>
        <topology evidence="1">Multi-pass membrane protein</topology>
    </subcellularLocation>
</comment>
<dbReference type="GO" id="GO:0005886">
    <property type="term" value="C:plasma membrane"/>
    <property type="evidence" value="ECO:0007669"/>
    <property type="project" value="UniProtKB-SubCell"/>
</dbReference>
<gene>
    <name evidence="13" type="ORF">DW701_14490</name>
    <name evidence="14" type="ORF">EAJ03_09380</name>
    <name evidence="11" type="ORF">F2Z23_09940</name>
    <name evidence="12" type="ORF">HF841_14330</name>
</gene>
<dbReference type="Proteomes" id="UP000520291">
    <property type="component" value="Unassembled WGS sequence"/>
</dbReference>
<evidence type="ECO:0000313" key="16">
    <source>
        <dbReference type="Proteomes" id="UP000291917"/>
    </source>
</evidence>
<evidence type="ECO:0000256" key="4">
    <source>
        <dbReference type="ARBA" id="ARBA00022448"/>
    </source>
</evidence>
<keyword evidence="8 10" id="KW-0472">Membrane</keyword>
<evidence type="ECO:0000256" key="5">
    <source>
        <dbReference type="ARBA" id="ARBA00022475"/>
    </source>
</evidence>
<dbReference type="InterPro" id="IPR045070">
    <property type="entry name" value="MATE_MepA-like"/>
</dbReference>